<dbReference type="STRING" id="62062.ENSHHUP00000005679"/>
<proteinExistence type="predicted"/>
<dbReference type="Ensembl" id="ENSHHUT00000005859.1">
    <property type="protein sequence ID" value="ENSHHUP00000005679.1"/>
    <property type="gene ID" value="ENSHHUG00000003511.1"/>
</dbReference>
<evidence type="ECO:0000313" key="3">
    <source>
        <dbReference type="Proteomes" id="UP000314982"/>
    </source>
</evidence>
<dbReference type="PANTHER" id="PTHR34344:SF1">
    <property type="entry name" value="BUBLIN COILED-COIL PROTEIN"/>
    <property type="match status" value="1"/>
</dbReference>
<keyword evidence="3" id="KW-1185">Reference proteome</keyword>
<feature type="region of interest" description="Disordered" evidence="1">
    <location>
        <begin position="88"/>
        <end position="112"/>
    </location>
</feature>
<evidence type="ECO:0000313" key="2">
    <source>
        <dbReference type="Ensembl" id="ENSHHUP00000005679.1"/>
    </source>
</evidence>
<dbReference type="PANTHER" id="PTHR34344">
    <property type="entry name" value="UPF0184 PROTEIN C9ORF16"/>
    <property type="match status" value="1"/>
</dbReference>
<dbReference type="AlphaFoldDB" id="A0A4W5K0M9"/>
<organism evidence="2 3">
    <name type="scientific">Hucho hucho</name>
    <name type="common">huchen</name>
    <dbReference type="NCBI Taxonomy" id="62062"/>
    <lineage>
        <taxon>Eukaryota</taxon>
        <taxon>Metazoa</taxon>
        <taxon>Chordata</taxon>
        <taxon>Craniata</taxon>
        <taxon>Vertebrata</taxon>
        <taxon>Euteleostomi</taxon>
        <taxon>Actinopterygii</taxon>
        <taxon>Neopterygii</taxon>
        <taxon>Teleostei</taxon>
        <taxon>Protacanthopterygii</taxon>
        <taxon>Salmoniformes</taxon>
        <taxon>Salmonidae</taxon>
        <taxon>Salmoninae</taxon>
        <taxon>Hucho</taxon>
    </lineage>
</organism>
<dbReference type="InterPro" id="IPR005374">
    <property type="entry name" value="BBLN_eukaryota"/>
</dbReference>
<protein>
    <submittedName>
        <fullName evidence="2">Bublin coiled coil protein</fullName>
    </submittedName>
</protein>
<accession>A0A4W5K0M9</accession>
<evidence type="ECO:0000256" key="1">
    <source>
        <dbReference type="SAM" id="MobiDB-lite"/>
    </source>
</evidence>
<reference evidence="3" key="1">
    <citation type="submission" date="2018-06" db="EMBL/GenBank/DDBJ databases">
        <title>Genome assembly of Danube salmon.</title>
        <authorList>
            <person name="Macqueen D.J."/>
            <person name="Gundappa M.K."/>
        </authorList>
    </citation>
    <scope>NUCLEOTIDE SEQUENCE [LARGE SCALE GENOMIC DNA]</scope>
</reference>
<reference evidence="2" key="2">
    <citation type="submission" date="2025-08" db="UniProtKB">
        <authorList>
            <consortium name="Ensembl"/>
        </authorList>
    </citation>
    <scope>IDENTIFICATION</scope>
</reference>
<sequence>MEVVVAAAERYLGVLDLTSEELQGVLSGDVPSFQDDEYVAINTMLDQINPCLDDLKERNDSLNDKLHELLESNRQAWQEFRVQLSTATPPRGATVPGQGFSGSEGEKGEEDKAGLPNVIQINNILPIYMSIFPFLKCSCGVLTLKSEWDFSFSVPFM</sequence>
<name>A0A4W5K0M9_9TELE</name>
<dbReference type="GeneTree" id="ENSGT00390000001761"/>
<dbReference type="Pfam" id="PF03670">
    <property type="entry name" value="UPF0184"/>
    <property type="match status" value="1"/>
</dbReference>
<reference evidence="2" key="3">
    <citation type="submission" date="2025-09" db="UniProtKB">
        <authorList>
            <consortium name="Ensembl"/>
        </authorList>
    </citation>
    <scope>IDENTIFICATION</scope>
</reference>
<dbReference type="Proteomes" id="UP000314982">
    <property type="component" value="Unassembled WGS sequence"/>
</dbReference>